<dbReference type="PANTHER" id="PTHR40691">
    <property type="entry name" value="(NA+)-NQR MATURATION NQRM"/>
    <property type="match status" value="1"/>
</dbReference>
<sequence length="79" mass="8481">MATFVLAFLLLTTIVVAMAIGVIVVGQKMRIKGSCGGLNAIAGADKCVVCKKDIDPDSPLRDKLQCKRARRMVDEMKAS</sequence>
<evidence type="ECO:0000313" key="2">
    <source>
        <dbReference type="Proteomes" id="UP000199382"/>
    </source>
</evidence>
<reference evidence="1 2" key="1">
    <citation type="submission" date="2016-10" db="EMBL/GenBank/DDBJ databases">
        <authorList>
            <person name="de Groot N.N."/>
        </authorList>
    </citation>
    <scope>NUCLEOTIDE SEQUENCE [LARGE SCALE GENOMIC DNA]</scope>
    <source>
        <strain evidence="1 2">DSM 25294</strain>
    </source>
</reference>
<accession>A0A1G9FLK3</accession>
<dbReference type="AlphaFoldDB" id="A0A1G9FLK3"/>
<dbReference type="Proteomes" id="UP000199382">
    <property type="component" value="Unassembled WGS sequence"/>
</dbReference>
<gene>
    <name evidence="1" type="ORF">SAMN04488026_105812</name>
</gene>
<evidence type="ECO:0008006" key="3">
    <source>
        <dbReference type="Google" id="ProtNLM"/>
    </source>
</evidence>
<dbReference type="RefSeq" id="WP_093161713.1">
    <property type="nucleotide sequence ID" value="NZ_FNEK01000058.1"/>
</dbReference>
<evidence type="ECO:0000313" key="1">
    <source>
        <dbReference type="EMBL" id="SDK89264.1"/>
    </source>
</evidence>
<organism evidence="1 2">
    <name type="scientific">Aliiruegeria lutimaris</name>
    <dbReference type="NCBI Taxonomy" id="571298"/>
    <lineage>
        <taxon>Bacteria</taxon>
        <taxon>Pseudomonadati</taxon>
        <taxon>Pseudomonadota</taxon>
        <taxon>Alphaproteobacteria</taxon>
        <taxon>Rhodobacterales</taxon>
        <taxon>Roseobacteraceae</taxon>
        <taxon>Aliiruegeria</taxon>
    </lineage>
</organism>
<proteinExistence type="predicted"/>
<dbReference type="Pfam" id="PF04400">
    <property type="entry name" value="NqrM"/>
    <property type="match status" value="1"/>
</dbReference>
<dbReference type="PANTHER" id="PTHR40691:SF3">
    <property type="entry name" value="(NA+)-NQR MATURATION NQRM"/>
    <property type="match status" value="1"/>
</dbReference>
<protein>
    <recommendedName>
        <fullName evidence="3">(Na+)-NQR maturation NqrM</fullName>
    </recommendedName>
</protein>
<dbReference type="OrthoDB" id="8455822at2"/>
<dbReference type="EMBL" id="FNEK01000058">
    <property type="protein sequence ID" value="SDK89264.1"/>
    <property type="molecule type" value="Genomic_DNA"/>
</dbReference>
<dbReference type="STRING" id="571298.SAMN04488026_105812"/>
<keyword evidence="2" id="KW-1185">Reference proteome</keyword>
<name>A0A1G9FLK3_9RHOB</name>
<dbReference type="InterPro" id="IPR007495">
    <property type="entry name" value="NqrM"/>
</dbReference>